<feature type="region of interest" description="Disordered" evidence="7">
    <location>
        <begin position="613"/>
        <end position="639"/>
    </location>
</feature>
<feature type="compositionally biased region" description="Polar residues" evidence="7">
    <location>
        <begin position="833"/>
        <end position="845"/>
    </location>
</feature>
<evidence type="ECO:0000256" key="2">
    <source>
        <dbReference type="ARBA" id="ARBA00022723"/>
    </source>
</evidence>
<feature type="compositionally biased region" description="Polar residues" evidence="7">
    <location>
        <begin position="430"/>
        <end position="444"/>
    </location>
</feature>
<dbReference type="PROSITE" id="PS50082">
    <property type="entry name" value="WD_REPEATS_2"/>
    <property type="match status" value="2"/>
</dbReference>
<keyword evidence="9" id="KW-1185">Reference proteome</keyword>
<dbReference type="EMBL" id="JBFCZG010000002">
    <property type="protein sequence ID" value="KAL3425402.1"/>
    <property type="molecule type" value="Genomic_DNA"/>
</dbReference>
<keyword evidence="3" id="KW-0677">Repeat</keyword>
<feature type="region of interest" description="Disordered" evidence="7">
    <location>
        <begin position="410"/>
        <end position="482"/>
    </location>
</feature>
<dbReference type="Gene3D" id="2.130.10.10">
    <property type="entry name" value="YVTN repeat-like/Quinoprotein amine dehydrogenase"/>
    <property type="match status" value="2"/>
</dbReference>
<feature type="compositionally biased region" description="Polar residues" evidence="7">
    <location>
        <begin position="27"/>
        <end position="38"/>
    </location>
</feature>
<dbReference type="PROSITE" id="PS00678">
    <property type="entry name" value="WD_REPEATS_1"/>
    <property type="match status" value="1"/>
</dbReference>
<feature type="region of interest" description="Disordered" evidence="7">
    <location>
        <begin position="699"/>
        <end position="719"/>
    </location>
</feature>
<evidence type="ECO:0000256" key="4">
    <source>
        <dbReference type="ARBA" id="ARBA00022771"/>
    </source>
</evidence>
<comment type="caution">
    <text evidence="8">The sequence shown here is derived from an EMBL/GenBank/DDBJ whole genome shotgun (WGS) entry which is preliminary data.</text>
</comment>
<dbReference type="InterPro" id="IPR001680">
    <property type="entry name" value="WD40_rpt"/>
</dbReference>
<keyword evidence="1 6" id="KW-0853">WD repeat</keyword>
<feature type="compositionally biased region" description="Basic and acidic residues" evidence="7">
    <location>
        <begin position="613"/>
        <end position="624"/>
    </location>
</feature>
<evidence type="ECO:0000313" key="9">
    <source>
        <dbReference type="Proteomes" id="UP001629113"/>
    </source>
</evidence>
<evidence type="ECO:0000256" key="7">
    <source>
        <dbReference type="SAM" id="MobiDB-lite"/>
    </source>
</evidence>
<dbReference type="PANTHER" id="PTHR46200:SF1">
    <property type="entry name" value="GATOR COMPLEX PROTEIN WDR24"/>
    <property type="match status" value="1"/>
</dbReference>
<keyword evidence="2" id="KW-0479">Metal-binding</keyword>
<keyword evidence="4" id="KW-0863">Zinc-finger</keyword>
<dbReference type="InterPro" id="IPR036322">
    <property type="entry name" value="WD40_repeat_dom_sf"/>
</dbReference>
<dbReference type="Pfam" id="PF00400">
    <property type="entry name" value="WD40"/>
    <property type="match status" value="2"/>
</dbReference>
<name>A0ABR4PPX3_9HELO</name>
<dbReference type="InterPro" id="IPR015943">
    <property type="entry name" value="WD40/YVTN_repeat-like_dom_sf"/>
</dbReference>
<dbReference type="Proteomes" id="UP001629113">
    <property type="component" value="Unassembled WGS sequence"/>
</dbReference>
<dbReference type="PROSITE" id="PS50294">
    <property type="entry name" value="WD_REPEATS_REGION"/>
    <property type="match status" value="1"/>
</dbReference>
<feature type="region of interest" description="Disordered" evidence="7">
    <location>
        <begin position="13"/>
        <end position="38"/>
    </location>
</feature>
<evidence type="ECO:0000256" key="5">
    <source>
        <dbReference type="ARBA" id="ARBA00022833"/>
    </source>
</evidence>
<dbReference type="SUPFAM" id="SSF50978">
    <property type="entry name" value="WD40 repeat-like"/>
    <property type="match status" value="1"/>
</dbReference>
<dbReference type="InterPro" id="IPR019775">
    <property type="entry name" value="WD40_repeat_CS"/>
</dbReference>
<gene>
    <name evidence="8" type="ORF">PVAG01_02193</name>
</gene>
<accession>A0ABR4PPX3</accession>
<evidence type="ECO:0000256" key="3">
    <source>
        <dbReference type="ARBA" id="ARBA00022737"/>
    </source>
</evidence>
<dbReference type="InterPro" id="IPR037590">
    <property type="entry name" value="WDR24"/>
</dbReference>
<evidence type="ECO:0000256" key="6">
    <source>
        <dbReference type="PROSITE-ProRule" id="PRU00221"/>
    </source>
</evidence>
<dbReference type="PANTHER" id="PTHR46200">
    <property type="entry name" value="GATOR COMPLEX PROTEIN WDR24"/>
    <property type="match status" value="1"/>
</dbReference>
<protein>
    <submittedName>
        <fullName evidence="8">WD repeat-containing protein C4F8.11</fullName>
    </submittedName>
</protein>
<feature type="region of interest" description="Disordered" evidence="7">
    <location>
        <begin position="814"/>
        <end position="849"/>
    </location>
</feature>
<feature type="compositionally biased region" description="Polar residues" evidence="7">
    <location>
        <begin position="470"/>
        <end position="482"/>
    </location>
</feature>
<dbReference type="SMART" id="SM00320">
    <property type="entry name" value="WD40"/>
    <property type="match status" value="5"/>
</dbReference>
<evidence type="ECO:0000313" key="8">
    <source>
        <dbReference type="EMBL" id="KAL3425402.1"/>
    </source>
</evidence>
<feature type="repeat" description="WD" evidence="6">
    <location>
        <begin position="243"/>
        <end position="284"/>
    </location>
</feature>
<sequence length="1010" mass="112377">MMNKGNIMRKLLRQPANSSDNVEHSFNDSPQLRPSASQNTVFSASAPIACLDRSPDGKRAVIAGLKVFKILNIDGPTITEAHDLRTIITNYATGHDISAATADRLSIRSVVWSHGAFDTSILTAGTNGRVTIYDLNKLGEGLEVLRIHEHTRQVHKLAINPHRAHWLLSASQDGTVKSFDIRRATEGRNGMVLNSLQTYKGNADAVRDVQWSPINGLEFACSTDAGVIQKWDLRKGTAPVLKLTAHTKACFSIAWHPDGEHIISGGNDQRCHVWDFSKTGERNQKPKYSFDTPAPVSSVSWRPACWSATAQGRRAAQVTVVYDDTNSNKTQNASVHLWDLARPGMPFKQLEQWDSAPTDVLWSTRDLLWSVDREGNFTQTDVAFAPKLIDRRSLSDLSFSATGDLLMVLEERQTPRRPRPSINPGDVPSRFSQSPSGPQLSVSRSDSEDDVTGSFLGPRPFKAHRRHGGRSSQATAGALASNTPTKVDHKVLGLDEAILVTGQYVPQQIMAVGHAPSTTKRDAYQYLTNRYLSRLWKNKSIPYSEQTPDALISSTTEHFAKSAENVGHYRLAQTWRIIGYTIALLLTRRAKFHRKSRLTPKKPTQIEDKELNVYKHDRGEETPRRIPRSKSPADSPLTAVSRSIVAQEMESTSNMTTPLVRPVQDRLVRDTSNHTREPVPEEDNIENDVLALPPPSNIISPSPIPVPGASQSPENDASIEGYDFYGLESISPVQNFPVPQRKQPLRLDYPDPQSSPHRLNLARHDSGESFAMFSTSGDSQSRFISSSDSDVAQSLVEENGRTLREVVESWENNFNSPSRHHRPSIDSDVAPHVSNSVKGDRLNSSNHHHDYLPPTRPSPPALMVQQPSFRQEDFPEVTEVSPLVRPLLVEQISDDPEIIETDYLPWANDPDFVISPIDPVVLVKRTIQFEVQTGSLNAAAIILLLNHLLPSKTLDSRQSSAILRQYHHRLQSMQLFTEATLLRNICTAKSPWKTILLSKAPYGDVHDVAQ</sequence>
<reference evidence="8 9" key="1">
    <citation type="submission" date="2024-06" db="EMBL/GenBank/DDBJ databases">
        <title>Complete genome of Phlyctema vagabunda strain 19-DSS-EL-015.</title>
        <authorList>
            <person name="Fiorenzani C."/>
        </authorList>
    </citation>
    <scope>NUCLEOTIDE SEQUENCE [LARGE SCALE GENOMIC DNA]</scope>
    <source>
        <strain evidence="8 9">19-DSS-EL-015</strain>
    </source>
</reference>
<keyword evidence="5" id="KW-0862">Zinc</keyword>
<organism evidence="8 9">
    <name type="scientific">Phlyctema vagabunda</name>
    <dbReference type="NCBI Taxonomy" id="108571"/>
    <lineage>
        <taxon>Eukaryota</taxon>
        <taxon>Fungi</taxon>
        <taxon>Dikarya</taxon>
        <taxon>Ascomycota</taxon>
        <taxon>Pezizomycotina</taxon>
        <taxon>Leotiomycetes</taxon>
        <taxon>Helotiales</taxon>
        <taxon>Dermateaceae</taxon>
        <taxon>Phlyctema</taxon>
    </lineage>
</organism>
<feature type="repeat" description="WD" evidence="6">
    <location>
        <begin position="147"/>
        <end position="189"/>
    </location>
</feature>
<proteinExistence type="predicted"/>
<evidence type="ECO:0000256" key="1">
    <source>
        <dbReference type="ARBA" id="ARBA00022574"/>
    </source>
</evidence>